<comment type="caution">
    <text evidence="1">The sequence shown here is derived from an EMBL/GenBank/DDBJ whole genome shotgun (WGS) entry which is preliminary data.</text>
</comment>
<protein>
    <submittedName>
        <fullName evidence="1">Uncharacterized protein</fullName>
    </submittedName>
</protein>
<reference evidence="1" key="1">
    <citation type="journal article" date="2014" name="Front. Microbiol.">
        <title>High frequency of phylogenetically diverse reductive dehalogenase-homologous genes in deep subseafloor sedimentary metagenomes.</title>
        <authorList>
            <person name="Kawai M."/>
            <person name="Futagami T."/>
            <person name="Toyoda A."/>
            <person name="Takaki Y."/>
            <person name="Nishi S."/>
            <person name="Hori S."/>
            <person name="Arai W."/>
            <person name="Tsubouchi T."/>
            <person name="Morono Y."/>
            <person name="Uchiyama I."/>
            <person name="Ito T."/>
            <person name="Fujiyama A."/>
            <person name="Inagaki F."/>
            <person name="Takami H."/>
        </authorList>
    </citation>
    <scope>NUCLEOTIDE SEQUENCE</scope>
    <source>
        <strain evidence="1">Expedition CK06-06</strain>
    </source>
</reference>
<name>X0WFR1_9ZZZZ</name>
<dbReference type="EMBL" id="BARS01045158">
    <property type="protein sequence ID" value="GAG29809.1"/>
    <property type="molecule type" value="Genomic_DNA"/>
</dbReference>
<feature type="non-terminal residue" evidence="1">
    <location>
        <position position="1"/>
    </location>
</feature>
<sequence length="83" mass="9348">SKTSRKRESITNIQQGIPAMNVPRAVPLQKPEKVQTVDECLIIIPRPVFDILPFDEKVCDDWHLYAVDYSLGVARLGLGVWDG</sequence>
<dbReference type="InterPro" id="IPR029044">
    <property type="entry name" value="Nucleotide-diphossugar_trans"/>
</dbReference>
<evidence type="ECO:0000313" key="1">
    <source>
        <dbReference type="EMBL" id="GAG29809.1"/>
    </source>
</evidence>
<proteinExistence type="predicted"/>
<organism evidence="1">
    <name type="scientific">marine sediment metagenome</name>
    <dbReference type="NCBI Taxonomy" id="412755"/>
    <lineage>
        <taxon>unclassified sequences</taxon>
        <taxon>metagenomes</taxon>
        <taxon>ecological metagenomes</taxon>
    </lineage>
</organism>
<gene>
    <name evidence="1" type="ORF">S01H1_68112</name>
</gene>
<dbReference type="Gene3D" id="3.90.550.10">
    <property type="entry name" value="Spore Coat Polysaccharide Biosynthesis Protein SpsA, Chain A"/>
    <property type="match status" value="1"/>
</dbReference>
<dbReference type="AlphaFoldDB" id="X0WFR1"/>
<accession>X0WFR1</accession>